<dbReference type="EMBL" id="CP000108">
    <property type="protein sequence ID" value="ABB28942.1"/>
    <property type="molecule type" value="Genomic_DNA"/>
</dbReference>
<gene>
    <name evidence="1" type="ordered locus">Cag_1690</name>
</gene>
<dbReference type="HOGENOM" id="CLU_2567622_0_0_10"/>
<evidence type="ECO:0000313" key="1">
    <source>
        <dbReference type="EMBL" id="ABB28942.1"/>
    </source>
</evidence>
<dbReference type="KEGG" id="cch:Cag_1690"/>
<reference evidence="1" key="1">
    <citation type="submission" date="2005-08" db="EMBL/GenBank/DDBJ databases">
        <title>Complete sequence of Chlorobium chlorochromatii CaD3.</title>
        <authorList>
            <person name="Copeland A."/>
            <person name="Lucas S."/>
            <person name="Lapidus A."/>
            <person name="Barry K."/>
            <person name="Detter J.C."/>
            <person name="Glavina T."/>
            <person name="Hammon N."/>
            <person name="Israni S."/>
            <person name="Pitluck S."/>
            <person name="Bryant D."/>
            <person name="Schmutz J."/>
            <person name="Larimer F."/>
            <person name="Land M."/>
            <person name="Kyrpides N."/>
            <person name="Ivanova N."/>
            <person name="Richardson P."/>
        </authorList>
    </citation>
    <scope>NUCLEOTIDE SEQUENCE [LARGE SCALE GENOMIC DNA]</scope>
    <source>
        <strain evidence="1">CaD3</strain>
    </source>
</reference>
<sequence>MGRGLVAKFVITILFSQRDVVLRFSLGSSIISCCKSVYKYSALNGNQQFFESSLSVPDSGKAIFSRILNDNKINMKTIGAC</sequence>
<dbReference type="STRING" id="340177.Cag_1690"/>
<protein>
    <submittedName>
        <fullName evidence="1">Uncharacterized protein</fullName>
    </submittedName>
</protein>
<accession>Q3APY3</accession>
<dbReference type="AlphaFoldDB" id="Q3APY3"/>
<name>Q3APY3_CHLCH</name>
<proteinExistence type="predicted"/>
<organism evidence="1">
    <name type="scientific">Chlorobium chlorochromatii (strain CaD3)</name>
    <dbReference type="NCBI Taxonomy" id="340177"/>
    <lineage>
        <taxon>Bacteria</taxon>
        <taxon>Pseudomonadati</taxon>
        <taxon>Chlorobiota</taxon>
        <taxon>Chlorobiia</taxon>
        <taxon>Chlorobiales</taxon>
        <taxon>Chlorobiaceae</taxon>
        <taxon>Chlorobium/Pelodictyon group</taxon>
        <taxon>Chlorobium</taxon>
    </lineage>
</organism>